<dbReference type="PANTHER" id="PTHR45632">
    <property type="entry name" value="LD33804P"/>
    <property type="match status" value="1"/>
</dbReference>
<dbReference type="RefSeq" id="WP_121736739.1">
    <property type="nucleotide sequence ID" value="NZ_QXXG01000029.1"/>
</dbReference>
<dbReference type="InterPro" id="IPR015915">
    <property type="entry name" value="Kelch-typ_b-propeller"/>
</dbReference>
<comment type="caution">
    <text evidence="3">The sequence shown here is derived from an EMBL/GenBank/DDBJ whole genome shotgun (WGS) entry which is preliminary data.</text>
</comment>
<organism evidence="3 5">
    <name type="scientific">Parabacteroides distasonis</name>
    <dbReference type="NCBI Taxonomy" id="823"/>
    <lineage>
        <taxon>Bacteria</taxon>
        <taxon>Pseudomonadati</taxon>
        <taxon>Bacteroidota</taxon>
        <taxon>Bacteroidia</taxon>
        <taxon>Bacteroidales</taxon>
        <taxon>Tannerellaceae</taxon>
        <taxon>Parabacteroides</taxon>
    </lineage>
</organism>
<dbReference type="Proteomes" id="UP000310032">
    <property type="component" value="Unassembled WGS sequence"/>
</dbReference>
<dbReference type="EMBL" id="RAYI01000028">
    <property type="protein sequence ID" value="RLT72776.1"/>
    <property type="molecule type" value="Genomic_DNA"/>
</dbReference>
<evidence type="ECO:0000313" key="3">
    <source>
        <dbReference type="EMBL" id="RLT72776.1"/>
    </source>
</evidence>
<dbReference type="PANTHER" id="PTHR45632:SF3">
    <property type="entry name" value="KELCH-LIKE PROTEIN 32"/>
    <property type="match status" value="1"/>
</dbReference>
<protein>
    <submittedName>
        <fullName evidence="3">Cyclically-permuted mutarotase family protein</fullName>
    </submittedName>
</protein>
<dbReference type="Gene3D" id="2.120.10.80">
    <property type="entry name" value="Kelch-type beta propeller"/>
    <property type="match status" value="2"/>
</dbReference>
<dbReference type="EMBL" id="SRYM01000069">
    <property type="protein sequence ID" value="TGY54425.1"/>
    <property type="molecule type" value="Genomic_DNA"/>
</dbReference>
<dbReference type="OrthoDB" id="9803597at2"/>
<dbReference type="NCBIfam" id="TIGR03548">
    <property type="entry name" value="mutarot_permut"/>
    <property type="match status" value="1"/>
</dbReference>
<sequence length="399" mass="42924">MHNKQQITGWLFLLLLCVAGCGQPVSKKQNTMINWTKLPDLPGAADTASLGVSAPFAGIHNGVLIVAGGCNFPDKPVTEGGAKRYYSEIFVLLPEGWKEIGRLPRPVAYGATVSTPEGIVCIGGNNSDSSLVEVSRISYNPTKGEVAVCALPSLPSPMDNLSAAFTGQEIYVAGGNENGQPCHTFLRLNLANIEKGWEQLPDFPGAARVQPVLATGESPNGTRIYLAGGFQPILNEEEPIVPTDVLVFNPTTSTWQQETVLPPLKDGTNRTLTGGCAVTFQTDKILFMGGVNYDCFLAAIARPIHLAKAEAAQDSAAIARLQAEAKAYMHHPVEWYRFNTALLQYDLSAKEWSDLGKYEQLARAGAGAVIQDNRLTIINGELKPGIRTPQVNQAIILQK</sequence>
<evidence type="ECO:0000313" key="4">
    <source>
        <dbReference type="EMBL" id="TGY54425.1"/>
    </source>
</evidence>
<proteinExistence type="predicted"/>
<evidence type="ECO:0000256" key="2">
    <source>
        <dbReference type="ARBA" id="ARBA00022737"/>
    </source>
</evidence>
<reference evidence="4 6" key="2">
    <citation type="submission" date="2019-04" db="EMBL/GenBank/DDBJ databases">
        <title>Microbes associate with the intestines of laboratory mice.</title>
        <authorList>
            <person name="Navarre W."/>
            <person name="Wong E."/>
            <person name="Huang K."/>
            <person name="Tropini C."/>
            <person name="Ng K."/>
            <person name="Yu B."/>
        </authorList>
    </citation>
    <scope>NUCLEOTIDE SEQUENCE [LARGE SCALE GENOMIC DNA]</scope>
    <source>
        <strain evidence="4 6">NM39_I3</strain>
    </source>
</reference>
<keyword evidence="1" id="KW-0880">Kelch repeat</keyword>
<dbReference type="Pfam" id="PF24996">
    <property type="entry name" value="NANM"/>
    <property type="match status" value="2"/>
</dbReference>
<dbReference type="InterPro" id="IPR056734">
    <property type="entry name" value="NANM"/>
</dbReference>
<name>A0A3L7ZLT1_PARDI</name>
<reference evidence="3 5" key="1">
    <citation type="submission" date="2018-09" db="EMBL/GenBank/DDBJ databases">
        <title>Murine metabolic-syndrome-specific gut microbial biobank.</title>
        <authorList>
            <person name="Liu C."/>
        </authorList>
    </citation>
    <scope>NUCLEOTIDE SEQUENCE [LARGE SCALE GENOMIC DNA]</scope>
    <source>
        <strain evidence="3 5">8-P5</strain>
    </source>
</reference>
<accession>A0A3L7ZLT1</accession>
<gene>
    <name evidence="3" type="ORF">D7V78_14120</name>
    <name evidence="4" type="ORF">E5342_17175</name>
</gene>
<evidence type="ECO:0000313" key="5">
    <source>
        <dbReference type="Proteomes" id="UP000278164"/>
    </source>
</evidence>
<evidence type="ECO:0000313" key="6">
    <source>
        <dbReference type="Proteomes" id="UP000310032"/>
    </source>
</evidence>
<dbReference type="Proteomes" id="UP000278164">
    <property type="component" value="Unassembled WGS sequence"/>
</dbReference>
<evidence type="ECO:0000256" key="1">
    <source>
        <dbReference type="ARBA" id="ARBA00022441"/>
    </source>
</evidence>
<dbReference type="AlphaFoldDB" id="A0A3L7ZLT1"/>
<dbReference type="InterPro" id="IPR019937">
    <property type="entry name" value="Cycl-permuted_mutarotase"/>
</dbReference>
<keyword evidence="2" id="KW-0677">Repeat</keyword>
<dbReference type="SUPFAM" id="SSF117281">
    <property type="entry name" value="Kelch motif"/>
    <property type="match status" value="1"/>
</dbReference>